<dbReference type="AlphaFoldDB" id="A0A158BGT0"/>
<feature type="domain" description="DUF6396" evidence="1">
    <location>
        <begin position="234"/>
        <end position="341"/>
    </location>
</feature>
<dbReference type="Gene3D" id="1.25.40.10">
    <property type="entry name" value="Tetratricopeptide repeat domain"/>
    <property type="match status" value="1"/>
</dbReference>
<evidence type="ECO:0000313" key="3">
    <source>
        <dbReference type="Proteomes" id="UP000054870"/>
    </source>
</evidence>
<dbReference type="OrthoDB" id="8578120at2"/>
<evidence type="ECO:0000259" key="1">
    <source>
        <dbReference type="Pfam" id="PF19933"/>
    </source>
</evidence>
<keyword evidence="3" id="KW-1185">Reference proteome</keyword>
<protein>
    <submittedName>
        <fullName evidence="2">Lipoprotein</fullName>
    </submittedName>
</protein>
<accession>A0A158BGT0</accession>
<dbReference type="Pfam" id="PF08238">
    <property type="entry name" value="Sel1"/>
    <property type="match status" value="3"/>
</dbReference>
<dbReference type="InterPro" id="IPR011990">
    <property type="entry name" value="TPR-like_helical_dom_sf"/>
</dbReference>
<dbReference type="PANTHER" id="PTHR11102:SF160">
    <property type="entry name" value="ERAD-ASSOCIATED E3 UBIQUITIN-PROTEIN LIGASE COMPONENT HRD3"/>
    <property type="match status" value="1"/>
</dbReference>
<dbReference type="PANTHER" id="PTHR11102">
    <property type="entry name" value="SEL-1-LIKE PROTEIN"/>
    <property type="match status" value="1"/>
</dbReference>
<reference evidence="2" key="1">
    <citation type="submission" date="2016-01" db="EMBL/GenBank/DDBJ databases">
        <authorList>
            <person name="Peeters C."/>
        </authorList>
    </citation>
    <scope>NUCLEOTIDE SEQUENCE [LARGE SCALE GENOMIC DNA]</scope>
    <source>
        <strain evidence="2">LMG 29318</strain>
    </source>
</reference>
<name>A0A158BGT0_9BURK</name>
<keyword evidence="2" id="KW-0449">Lipoprotein</keyword>
<dbReference type="Proteomes" id="UP000054870">
    <property type="component" value="Unassembled WGS sequence"/>
</dbReference>
<dbReference type="InterPro" id="IPR045653">
    <property type="entry name" value="DUF6396"/>
</dbReference>
<organism evidence="2 3">
    <name type="scientific">Caballeronia catudaia</name>
    <dbReference type="NCBI Taxonomy" id="1777136"/>
    <lineage>
        <taxon>Bacteria</taxon>
        <taxon>Pseudomonadati</taxon>
        <taxon>Pseudomonadota</taxon>
        <taxon>Betaproteobacteria</taxon>
        <taxon>Burkholderiales</taxon>
        <taxon>Burkholderiaceae</taxon>
        <taxon>Caballeronia</taxon>
    </lineage>
</organism>
<dbReference type="EMBL" id="FCOF02000014">
    <property type="protein sequence ID" value="SAK68547.1"/>
    <property type="molecule type" value="Genomic_DNA"/>
</dbReference>
<dbReference type="SMART" id="SM00671">
    <property type="entry name" value="SEL1"/>
    <property type="match status" value="4"/>
</dbReference>
<evidence type="ECO:0000313" key="2">
    <source>
        <dbReference type="EMBL" id="SAK68547.1"/>
    </source>
</evidence>
<dbReference type="SUPFAM" id="SSF81901">
    <property type="entry name" value="HCP-like"/>
    <property type="match status" value="1"/>
</dbReference>
<dbReference type="Pfam" id="PF19933">
    <property type="entry name" value="DUF6396"/>
    <property type="match status" value="1"/>
</dbReference>
<dbReference type="InterPro" id="IPR006597">
    <property type="entry name" value="Sel1-like"/>
</dbReference>
<sequence>MMKKTFILSAVATVILLNACERENSVSASVPDLKEVRANLAFTCSHEVNRLPSLDGRTESLFAYGRYLYKQDGEKNFNQVARYYRIAAAHDHYKANHNLQLLISQGLADSPDGVGEVLGLAEQLIKQGVPGGYYDIGHYLELGYGLKQDSEMSLRYFRRAADLGNPDAQFYVGEKLSPHDKAPEVAKKLYACAADQGNGEAALSLGLMLQIGDRQFVDAVRSLQIGVKAGNRTSASMLAMGFETASAEDDATFFALPKDPERVGRYRKIADFLSSNESRNPKVPDIDKIVPLPPAKLPPWDGTFEWQKQQDAAVPPPKPSEELVERLAKEKSLDPATGLPLSEQQKSAMATKVPLNTTVRAMEVCPQSGVWRACPPSGYVATSAERSFQKGEKLPLLEVVQPRAIGMLDSMLGVRRMHTDGVWRLISYGNEA</sequence>
<gene>
    <name evidence="2" type="ORF">AWB75_03382</name>
</gene>
<comment type="caution">
    <text evidence="2">The sequence shown here is derived from an EMBL/GenBank/DDBJ whole genome shotgun (WGS) entry which is preliminary data.</text>
</comment>
<dbReference type="InterPro" id="IPR050767">
    <property type="entry name" value="Sel1_AlgK"/>
</dbReference>
<proteinExistence type="predicted"/>